<sequence>MQPGKRGHRVSFQVASPAARGRLGSTKVPLIAHCEAWAAFIHLKGDVALEGGRVAGRLSMKVCVPVSAKTRQLKPQDQMTHIATSEVFEIRHVDRHTQPGDVYLIVEGPLSESGGNV</sequence>
<name>A0ABQ5VGC9_9RHOB</name>
<reference evidence="1" key="1">
    <citation type="journal article" date="2014" name="Int. J. Syst. Evol. Microbiol.">
        <title>Complete genome of a new Firmicutes species belonging to the dominant human colonic microbiota ('Ruminococcus bicirculans') reveals two chromosomes and a selective capacity to utilize plant glucans.</title>
        <authorList>
            <consortium name="NISC Comparative Sequencing Program"/>
            <person name="Wegmann U."/>
            <person name="Louis P."/>
            <person name="Goesmann A."/>
            <person name="Henrissat B."/>
            <person name="Duncan S.H."/>
            <person name="Flint H.J."/>
        </authorList>
    </citation>
    <scope>NUCLEOTIDE SEQUENCE</scope>
    <source>
        <strain evidence="1">NBRC 109915</strain>
    </source>
</reference>
<protein>
    <recommendedName>
        <fullName evidence="3">Head-tail adaptor</fullName>
    </recommendedName>
</protein>
<evidence type="ECO:0000313" key="1">
    <source>
        <dbReference type="EMBL" id="GLQ26131.1"/>
    </source>
</evidence>
<proteinExistence type="predicted"/>
<dbReference type="Gene3D" id="2.40.10.270">
    <property type="entry name" value="Bacteriophage SPP1 head-tail adaptor protein"/>
    <property type="match status" value="1"/>
</dbReference>
<evidence type="ECO:0000313" key="2">
    <source>
        <dbReference type="Proteomes" id="UP001161388"/>
    </source>
</evidence>
<gene>
    <name evidence="1" type="ORF">GCM10007927_09340</name>
</gene>
<organism evidence="1 2">
    <name type="scientific">Sulfitobacter pacificus</name>
    <dbReference type="NCBI Taxonomy" id="1499314"/>
    <lineage>
        <taxon>Bacteria</taxon>
        <taxon>Pseudomonadati</taxon>
        <taxon>Pseudomonadota</taxon>
        <taxon>Alphaproteobacteria</taxon>
        <taxon>Rhodobacterales</taxon>
        <taxon>Roseobacteraceae</taxon>
        <taxon>Sulfitobacter</taxon>
    </lineage>
</organism>
<dbReference type="InterPro" id="IPR038666">
    <property type="entry name" value="SSP1_head-tail_sf"/>
</dbReference>
<accession>A0ABQ5VGC9</accession>
<comment type="caution">
    <text evidence="1">The sequence shown here is derived from an EMBL/GenBank/DDBJ whole genome shotgun (WGS) entry which is preliminary data.</text>
</comment>
<reference evidence="1" key="2">
    <citation type="submission" date="2023-01" db="EMBL/GenBank/DDBJ databases">
        <title>Draft genome sequence of Sulfitobacter pacificus strain NBRC 109915.</title>
        <authorList>
            <person name="Sun Q."/>
            <person name="Mori K."/>
        </authorList>
    </citation>
    <scope>NUCLEOTIDE SEQUENCE</scope>
    <source>
        <strain evidence="1">NBRC 109915</strain>
    </source>
</reference>
<dbReference type="EMBL" id="BSNL01000001">
    <property type="protein sequence ID" value="GLQ26131.1"/>
    <property type="molecule type" value="Genomic_DNA"/>
</dbReference>
<keyword evidence="2" id="KW-1185">Reference proteome</keyword>
<evidence type="ECO:0008006" key="3">
    <source>
        <dbReference type="Google" id="ProtNLM"/>
    </source>
</evidence>
<dbReference type="Proteomes" id="UP001161388">
    <property type="component" value="Unassembled WGS sequence"/>
</dbReference>